<dbReference type="Pfam" id="PF23284">
    <property type="entry name" value="KOW2_Spt5"/>
    <property type="match status" value="1"/>
</dbReference>
<accession>A0A016S3U7</accession>
<dbReference type="InterPro" id="IPR017071">
    <property type="entry name" value="TF_Spt5_eukaryote"/>
</dbReference>
<dbReference type="Gene3D" id="3.30.70.940">
    <property type="entry name" value="NusG, N-terminal domain"/>
    <property type="match status" value="1"/>
</dbReference>
<dbReference type="InterPro" id="IPR005824">
    <property type="entry name" value="KOW"/>
</dbReference>
<dbReference type="EMBL" id="JARK01001636">
    <property type="protein sequence ID" value="EYB85340.1"/>
    <property type="molecule type" value="Genomic_DNA"/>
</dbReference>
<dbReference type="Pfam" id="PF23037">
    <property type="entry name" value="KOWx_SPT5"/>
    <property type="match status" value="1"/>
</dbReference>
<feature type="domain" description="KOW" evidence="14">
    <location>
        <begin position="430"/>
        <end position="457"/>
    </location>
</feature>
<keyword evidence="6" id="KW-0677">Repeat</keyword>
<feature type="region of interest" description="Disordered" evidence="12">
    <location>
        <begin position="837"/>
        <end position="988"/>
    </location>
</feature>
<dbReference type="InterPro" id="IPR005804">
    <property type="entry name" value="FA_desaturase_dom"/>
</dbReference>
<dbReference type="GO" id="GO:0032784">
    <property type="term" value="P:regulation of DNA-templated transcription elongation"/>
    <property type="evidence" value="ECO:0007669"/>
    <property type="project" value="InterPro"/>
</dbReference>
<dbReference type="CDD" id="cd06083">
    <property type="entry name" value="KOW_Spt5_3"/>
    <property type="match status" value="1"/>
</dbReference>
<feature type="region of interest" description="Disordered" evidence="12">
    <location>
        <begin position="1"/>
        <end position="128"/>
    </location>
</feature>
<feature type="compositionally biased region" description="Acidic residues" evidence="12">
    <location>
        <begin position="52"/>
        <end position="71"/>
    </location>
</feature>
<sequence>MSSDESDGDYQEQREEPEEEEEANSGSGSGGGSDSEEETSKKKSRKRKINSESEEEEESADENDSENDNDSDGSQKKTKKSKKKRKDRRPRGSDFILQDVDVDDEEQDEDEWDDEEDRALEPNEKEEAEKYMKQLDAERRRNERNKFANMNEDEIGRYFENKYKTQPIRDLVDDDSALDDISQHGLLPSTKDPNLWIVKCRMGEEKLVALQLMRKFLAFENTNEPLQIKSIVVKEGLKGIIYIEAFKQSHVANAINGVSALNQFNVTMVPIKEMVDTLRVVKDIPQLKVNSYVRLKRTMYKDDLAQVDWVDVAQSKVNLRIVPRIDYTRMRGALRTDADRNHKVKRRPMPRLFDLDRIKEIGGEVTNDGDFVIFEGNSYRRGFLYKSFPMSAIIAEGVKPTLAELERFQDTSEDLKKELESTTIKDNTHFFAPGDNVEVTEGELVNLRGKVVSVDGPKVVMMPDHEELKEPLTLNVTELRKYFRPGDHVKMISGRYEGDTGLIVRVEHNLVVVLSDLSMDEMKARPRDVQLCADITTGVDSLGQFQFHDLVQLDQQNVGVIVRLEKETMEVLNQHGKTIRVKPQAIQGKKDTRHSQALDSQQNPIQCKDMVKIVDGPFAAKKNEEEKQGEIKHVYRSWVFVYSRKHVENSGMLVCKARHLLLIGARSGATRSEMPTMNRLGMSSPNPFQSPRHNGSATPAHSSSQSVSGYSVGGKTPNHVAGFGGPGMGGGGANKVRRDNAIIGKSVRITQGPLKGYFGIVKDATEQTVRVELHTQCKTISVDRSRIACVGDGTPGGSISNMAQYAKTPFQGDDGRTPMYAGSKTPMYGAGAKTPMYGMDEGGRTPFGSHTPAYDSSRTPAYDSGRTPAYDGGRTPAYDGGRTPAYDGGRTPMYDSGRTPAYDSGRTPAYDGGRTPSYESGRTPAYDSGRTPAYDGGRTPSYEEPAAASTARRDSSDDEDHEPQYEAPASPSYSVPTPGANLNPQTPGFAPETPMGNYNPMTPGGMYDYSAPSPYVRNSYESYGGGQKIPAHFLEGGEWVMEDLFVTIKSNHDEDRFQDREAIVTSVQDGRCQVYIPDLKCSATADFDQIEPLKPQEGDWTRVIYGDEMGVMGQLISVDEADCVIKVGADDMRLSPLEFCYTSRIMSNYACLQVYTTRNMRPGLLIDWLWGGLNYQIEHHLFPTMPRHNLSKVMPMVKQFCADNGLPYMVDDYLTGWKEEIQQFANVARIASKMKSKIF</sequence>
<gene>
    <name evidence="16" type="primary">Acey_s0300.g1810</name>
    <name evidence="16" type="synonym">Acey-spt-5</name>
    <name evidence="16" type="ORF">Y032_0300g1810</name>
</gene>
<dbReference type="GO" id="GO:0003729">
    <property type="term" value="F:mRNA binding"/>
    <property type="evidence" value="ECO:0007669"/>
    <property type="project" value="TreeGrafter"/>
</dbReference>
<dbReference type="Pfam" id="PF11942">
    <property type="entry name" value="Spt5_N"/>
    <property type="match status" value="1"/>
</dbReference>
<dbReference type="FunFam" id="3.30.70.940:FF:000005">
    <property type="entry name" value="Transcription elongation factor SPT5"/>
    <property type="match status" value="1"/>
</dbReference>
<dbReference type="InterPro" id="IPR005100">
    <property type="entry name" value="NGN-domain"/>
</dbReference>
<dbReference type="CDD" id="cd06085">
    <property type="entry name" value="KOW_Spt5_5"/>
    <property type="match status" value="1"/>
</dbReference>
<evidence type="ECO:0000256" key="3">
    <source>
        <dbReference type="ARBA" id="ARBA00020181"/>
    </source>
</evidence>
<dbReference type="InterPro" id="IPR006645">
    <property type="entry name" value="NGN-like_dom"/>
</dbReference>
<keyword evidence="5" id="KW-0597">Phosphoprotein</keyword>
<dbReference type="InterPro" id="IPR041976">
    <property type="entry name" value="KOW_Spt5_3"/>
</dbReference>
<dbReference type="PANTHER" id="PTHR11125">
    <property type="entry name" value="SUPPRESSOR OF TY 5"/>
    <property type="match status" value="1"/>
</dbReference>
<dbReference type="PIRSF" id="PIRSF036945">
    <property type="entry name" value="Spt5"/>
    <property type="match status" value="1"/>
</dbReference>
<dbReference type="Pfam" id="PF23291">
    <property type="entry name" value="KOW4_SPT5"/>
    <property type="match status" value="1"/>
</dbReference>
<feature type="domain" description="KOW" evidence="14">
    <location>
        <begin position="1094"/>
        <end position="1121"/>
    </location>
</feature>
<dbReference type="CDD" id="cd09888">
    <property type="entry name" value="NGN_Euk"/>
    <property type="match status" value="1"/>
</dbReference>
<keyword evidence="17" id="KW-1185">Reference proteome</keyword>
<dbReference type="InterPro" id="IPR057936">
    <property type="entry name" value="KOWx_Spt5"/>
</dbReference>
<dbReference type="Pfam" id="PF03439">
    <property type="entry name" value="Spt5-NGN"/>
    <property type="match status" value="1"/>
</dbReference>
<evidence type="ECO:0000256" key="6">
    <source>
        <dbReference type="ARBA" id="ARBA00022737"/>
    </source>
</evidence>
<dbReference type="InterPro" id="IPR041975">
    <property type="entry name" value="KOW_Spt5_2"/>
</dbReference>
<evidence type="ECO:0000256" key="8">
    <source>
        <dbReference type="ARBA" id="ARBA00023159"/>
    </source>
</evidence>
<dbReference type="FunFam" id="2.30.30.30:FF:000013">
    <property type="entry name" value="Transcription elongation factor SPT5"/>
    <property type="match status" value="1"/>
</dbReference>
<dbReference type="CDD" id="cd06084">
    <property type="entry name" value="KOW_Spt5_4"/>
    <property type="match status" value="1"/>
</dbReference>
<protein>
    <recommendedName>
        <fullName evidence="3 11">Transcription elongation factor SPT5</fullName>
    </recommendedName>
</protein>
<evidence type="ECO:0000256" key="1">
    <source>
        <dbReference type="ARBA" id="ARBA00004123"/>
    </source>
</evidence>
<dbReference type="InterPro" id="IPR022581">
    <property type="entry name" value="Spt5_N"/>
</dbReference>
<dbReference type="Proteomes" id="UP000024635">
    <property type="component" value="Unassembled WGS sequence"/>
</dbReference>
<name>A0A016S3U7_9BILA</name>
<dbReference type="GO" id="GO:0032044">
    <property type="term" value="C:DSIF complex"/>
    <property type="evidence" value="ECO:0007669"/>
    <property type="project" value="TreeGrafter"/>
</dbReference>
<feature type="domain" description="NusG-like N-terminal" evidence="13">
    <location>
        <begin position="192"/>
        <end position="281"/>
    </location>
</feature>
<evidence type="ECO:0000313" key="17">
    <source>
        <dbReference type="Proteomes" id="UP000024635"/>
    </source>
</evidence>
<dbReference type="InterPro" id="IPR041980">
    <property type="entry name" value="KOW_Spt5_6_metazoa"/>
</dbReference>
<evidence type="ECO:0000256" key="4">
    <source>
        <dbReference type="ARBA" id="ARBA00022491"/>
    </source>
</evidence>
<feature type="region of interest" description="Disordered" evidence="12">
    <location>
        <begin position="672"/>
        <end position="712"/>
    </location>
</feature>
<dbReference type="CDD" id="cd06082">
    <property type="entry name" value="KOW_Spt5_2"/>
    <property type="match status" value="1"/>
</dbReference>
<feature type="compositionally biased region" description="Basic and acidic residues" evidence="12">
    <location>
        <begin position="119"/>
        <end position="128"/>
    </location>
</feature>
<feature type="compositionally biased region" description="Acidic residues" evidence="12">
    <location>
        <begin position="1"/>
        <end position="23"/>
    </location>
</feature>
<dbReference type="InterPro" id="IPR041978">
    <property type="entry name" value="KOW_Spt5_5"/>
</dbReference>
<dbReference type="FunFam" id="2.30.30.30:FF:000016">
    <property type="entry name" value="Transcription elongation factor SPT5"/>
    <property type="match status" value="1"/>
</dbReference>
<dbReference type="Pfam" id="PF23287">
    <property type="entry name" value="KOW7_SPT5"/>
    <property type="match status" value="1"/>
</dbReference>
<comment type="similarity">
    <text evidence="2 11">Belongs to the SPT5 family.</text>
</comment>
<evidence type="ECO:0000313" key="16">
    <source>
        <dbReference type="EMBL" id="EYB85340.1"/>
    </source>
</evidence>
<dbReference type="OrthoDB" id="28901at2759"/>
<dbReference type="InterPro" id="IPR014722">
    <property type="entry name" value="Rib_uL2_dom2"/>
</dbReference>
<evidence type="ECO:0000256" key="7">
    <source>
        <dbReference type="ARBA" id="ARBA00023015"/>
    </source>
</evidence>
<dbReference type="InterPro" id="IPR036735">
    <property type="entry name" value="NGN_dom_sf"/>
</dbReference>
<dbReference type="Pfam" id="PF00467">
    <property type="entry name" value="KOW"/>
    <property type="match status" value="1"/>
</dbReference>
<comment type="subcellular location">
    <subcellularLocation>
        <location evidence="1 11">Nucleus</location>
    </subcellularLocation>
</comment>
<evidence type="ECO:0000259" key="15">
    <source>
        <dbReference type="SMART" id="SM01104"/>
    </source>
</evidence>
<evidence type="ECO:0000259" key="14">
    <source>
        <dbReference type="SMART" id="SM00739"/>
    </source>
</evidence>
<dbReference type="SMART" id="SM01104">
    <property type="entry name" value="CTD"/>
    <property type="match status" value="2"/>
</dbReference>
<dbReference type="CDD" id="cd06081">
    <property type="entry name" value="KOW_Spt5_1"/>
    <property type="match status" value="1"/>
</dbReference>
<organism evidence="16 17">
    <name type="scientific">Ancylostoma ceylanicum</name>
    <dbReference type="NCBI Taxonomy" id="53326"/>
    <lineage>
        <taxon>Eukaryota</taxon>
        <taxon>Metazoa</taxon>
        <taxon>Ecdysozoa</taxon>
        <taxon>Nematoda</taxon>
        <taxon>Chromadorea</taxon>
        <taxon>Rhabditida</taxon>
        <taxon>Rhabditina</taxon>
        <taxon>Rhabditomorpha</taxon>
        <taxon>Strongyloidea</taxon>
        <taxon>Ancylostomatidae</taxon>
        <taxon>Ancylostomatinae</taxon>
        <taxon>Ancylostoma</taxon>
    </lineage>
</organism>
<dbReference type="Pfam" id="PF23042">
    <property type="entry name" value="KOW1_SPT5"/>
    <property type="match status" value="1"/>
</dbReference>
<dbReference type="SUPFAM" id="SSF50104">
    <property type="entry name" value="Translation proteins SH3-like domain"/>
    <property type="match status" value="1"/>
</dbReference>
<dbReference type="PANTHER" id="PTHR11125:SF7">
    <property type="entry name" value="TRANSCRIPTION ELONGATION FACTOR SPT5"/>
    <property type="match status" value="1"/>
</dbReference>
<dbReference type="Pfam" id="PF00487">
    <property type="entry name" value="FA_desaturase"/>
    <property type="match status" value="1"/>
</dbReference>
<dbReference type="SMART" id="SM00738">
    <property type="entry name" value="NGN"/>
    <property type="match status" value="1"/>
</dbReference>
<proteinExistence type="inferred from homology"/>
<dbReference type="GO" id="GO:0006368">
    <property type="term" value="P:transcription elongation by RNA polymerase II"/>
    <property type="evidence" value="ECO:0007669"/>
    <property type="project" value="TreeGrafter"/>
</dbReference>
<dbReference type="InterPro" id="IPR041973">
    <property type="entry name" value="KOW_Spt5_1"/>
</dbReference>
<feature type="compositionally biased region" description="Low complexity" evidence="12">
    <location>
        <begin position="702"/>
        <end position="712"/>
    </location>
</feature>
<evidence type="ECO:0000256" key="12">
    <source>
        <dbReference type="SAM" id="MobiDB-lite"/>
    </source>
</evidence>
<keyword evidence="9 11" id="KW-0804">Transcription</keyword>
<dbReference type="SMART" id="SM00739">
    <property type="entry name" value="KOW"/>
    <property type="match status" value="5"/>
</dbReference>
<dbReference type="GO" id="GO:0006357">
    <property type="term" value="P:regulation of transcription by RNA polymerase II"/>
    <property type="evidence" value="ECO:0007669"/>
    <property type="project" value="InterPro"/>
</dbReference>
<evidence type="ECO:0000256" key="5">
    <source>
        <dbReference type="ARBA" id="ARBA00022553"/>
    </source>
</evidence>
<evidence type="ECO:0000259" key="13">
    <source>
        <dbReference type="SMART" id="SM00738"/>
    </source>
</evidence>
<evidence type="ECO:0000256" key="11">
    <source>
        <dbReference type="PIRNR" id="PIRNR036945"/>
    </source>
</evidence>
<reference evidence="17" key="1">
    <citation type="journal article" date="2015" name="Nat. Genet.">
        <title>The genome and transcriptome of the zoonotic hookworm Ancylostoma ceylanicum identify infection-specific gene families.</title>
        <authorList>
            <person name="Schwarz E.M."/>
            <person name="Hu Y."/>
            <person name="Antoshechkin I."/>
            <person name="Miller M.M."/>
            <person name="Sternberg P.W."/>
            <person name="Aroian R.V."/>
        </authorList>
    </citation>
    <scope>NUCLEOTIDE SEQUENCE</scope>
    <source>
        <strain evidence="17">HY135</strain>
    </source>
</reference>
<keyword evidence="8" id="KW-0010">Activator</keyword>
<dbReference type="Gene3D" id="2.30.30.30">
    <property type="match status" value="3"/>
</dbReference>
<dbReference type="InterPro" id="IPR024945">
    <property type="entry name" value="Spt5_C_dom"/>
</dbReference>
<dbReference type="Pfam" id="PF23288">
    <property type="entry name" value="KOW6_SPT5"/>
    <property type="match status" value="1"/>
</dbReference>
<keyword evidence="7" id="KW-0805">Transcription regulation</keyword>
<dbReference type="GO" id="GO:0006629">
    <property type="term" value="P:lipid metabolic process"/>
    <property type="evidence" value="ECO:0007669"/>
    <property type="project" value="InterPro"/>
</dbReference>
<dbReference type="InterPro" id="IPR041977">
    <property type="entry name" value="KOW_Spt5_4"/>
</dbReference>
<feature type="compositionally biased region" description="Polar residues" evidence="12">
    <location>
        <begin position="672"/>
        <end position="701"/>
    </location>
</feature>
<feature type="domain" description="KOW" evidence="14">
    <location>
        <begin position="482"/>
        <end position="509"/>
    </location>
</feature>
<dbReference type="InterPro" id="IPR039659">
    <property type="entry name" value="SPT5"/>
</dbReference>
<dbReference type="Pfam" id="PF23290">
    <property type="entry name" value="KOW5_SPT5"/>
    <property type="match status" value="1"/>
</dbReference>
<feature type="domain" description="Spt5 C-terminal" evidence="15">
    <location>
        <begin position="713"/>
        <end position="876"/>
    </location>
</feature>
<feature type="domain" description="KOW" evidence="14">
    <location>
        <begin position="604"/>
        <end position="637"/>
    </location>
</feature>
<feature type="compositionally biased region" description="Polar residues" evidence="12">
    <location>
        <begin position="971"/>
        <end position="986"/>
    </location>
</feature>
<dbReference type="InterPro" id="IPR039385">
    <property type="entry name" value="NGN_Euk"/>
</dbReference>
<comment type="caution">
    <text evidence="16">The sequence shown here is derived from an EMBL/GenBank/DDBJ whole genome shotgun (WGS) entry which is preliminary data.</text>
</comment>
<evidence type="ECO:0000256" key="9">
    <source>
        <dbReference type="ARBA" id="ARBA00023163"/>
    </source>
</evidence>
<feature type="domain" description="Spt5 C-terminal" evidence="15">
    <location>
        <begin position="880"/>
        <end position="1014"/>
    </location>
</feature>
<dbReference type="AlphaFoldDB" id="A0A016S3U7"/>
<dbReference type="InterPro" id="IPR008991">
    <property type="entry name" value="Translation_prot_SH3-like_sf"/>
</dbReference>
<feature type="compositionally biased region" description="Acidic residues" evidence="12">
    <location>
        <begin position="100"/>
        <end position="118"/>
    </location>
</feature>
<evidence type="ECO:0000256" key="10">
    <source>
        <dbReference type="ARBA" id="ARBA00023242"/>
    </source>
</evidence>
<keyword evidence="10 11" id="KW-0539">Nucleus</keyword>
<dbReference type="STRING" id="53326.A0A016S3U7"/>
<dbReference type="InterPro" id="IPR057934">
    <property type="entry name" value="KOW_Spt5_7"/>
</dbReference>
<feature type="compositionally biased region" description="Basic residues" evidence="12">
    <location>
        <begin position="76"/>
        <end position="89"/>
    </location>
</feature>
<evidence type="ECO:0000256" key="2">
    <source>
        <dbReference type="ARBA" id="ARBA00006956"/>
    </source>
</evidence>
<keyword evidence="4" id="KW-0678">Repressor</keyword>
<feature type="domain" description="KOW" evidence="14">
    <location>
        <begin position="740"/>
        <end position="767"/>
    </location>
</feature>